<organism evidence="2 3">
    <name type="scientific">Xanthomonas sacchari</name>
    <dbReference type="NCBI Taxonomy" id="56458"/>
    <lineage>
        <taxon>Bacteria</taxon>
        <taxon>Pseudomonadati</taxon>
        <taxon>Pseudomonadota</taxon>
        <taxon>Gammaproteobacteria</taxon>
        <taxon>Lysobacterales</taxon>
        <taxon>Lysobacteraceae</taxon>
        <taxon>Xanthomonas</taxon>
    </lineage>
</organism>
<accession>A0ABT3DVW2</accession>
<evidence type="ECO:0000313" key="3">
    <source>
        <dbReference type="Proteomes" id="UP001320843"/>
    </source>
</evidence>
<sequence>MSGCAAMNEAGTNAIKSEPPGWVRTDMGGPQARLSIDDSIPPLLDTIDAAHGRGGLHYLDYLGRVVPW</sequence>
<dbReference type="Proteomes" id="UP001320843">
    <property type="component" value="Unassembled WGS sequence"/>
</dbReference>
<proteinExistence type="predicted"/>
<evidence type="ECO:0000313" key="2">
    <source>
        <dbReference type="EMBL" id="MCW0399419.1"/>
    </source>
</evidence>
<name>A0ABT3DVW2_9XANT</name>
<protein>
    <submittedName>
        <fullName evidence="2">Uncharacterized protein</fullName>
    </submittedName>
</protein>
<dbReference type="RefSeq" id="WP_267121858.1">
    <property type="nucleotide sequence ID" value="NZ_CP099532.1"/>
</dbReference>
<evidence type="ECO:0000256" key="1">
    <source>
        <dbReference type="SAM" id="MobiDB-lite"/>
    </source>
</evidence>
<gene>
    <name evidence="2" type="ORF">NB700_001975</name>
</gene>
<comment type="caution">
    <text evidence="2">The sequence shown here is derived from an EMBL/GenBank/DDBJ whole genome shotgun (WGS) entry which is preliminary data.</text>
</comment>
<dbReference type="SUPFAM" id="SSF51735">
    <property type="entry name" value="NAD(P)-binding Rossmann-fold domains"/>
    <property type="match status" value="1"/>
</dbReference>
<reference evidence="2 3" key="1">
    <citation type="submission" date="2022-06" db="EMBL/GenBank/DDBJ databases">
        <title>Dynamics of rice microbiomes reveals core vertical transmitted seed endophytes.</title>
        <authorList>
            <person name="Liao K."/>
            <person name="Zhang X."/>
        </authorList>
    </citation>
    <scope>NUCLEOTIDE SEQUENCE [LARGE SCALE GENOMIC DNA]</scope>
    <source>
        <strain evidence="2 3">YT10-10-1</strain>
    </source>
</reference>
<keyword evidence="3" id="KW-1185">Reference proteome</keyword>
<dbReference type="InterPro" id="IPR036291">
    <property type="entry name" value="NAD(P)-bd_dom_sf"/>
</dbReference>
<dbReference type="EMBL" id="JANFWR010000011">
    <property type="protein sequence ID" value="MCW0399419.1"/>
    <property type="molecule type" value="Genomic_DNA"/>
</dbReference>
<feature type="region of interest" description="Disordered" evidence="1">
    <location>
        <begin position="1"/>
        <end position="30"/>
    </location>
</feature>